<protein>
    <recommendedName>
        <fullName evidence="3">PD-(D/E)XK motif protein</fullName>
    </recommendedName>
</protein>
<reference evidence="1 2" key="1">
    <citation type="journal article" date="2014" name="Genome Announc.">
        <title>The Genome Sequence of Bifidobacterium moukalabense DSM 27321 Highlights the Close Phylogenetic Relatedness with the Bifidobacterium dentium Taxon.</title>
        <authorList>
            <person name="Lugli G.A."/>
            <person name="Duranti S."/>
            <person name="Milani C."/>
            <person name="Turroni F."/>
            <person name="Viappiani A."/>
            <person name="Mangifesta M."/>
            <person name="van Sinderen D."/>
            <person name="Ventura M."/>
        </authorList>
    </citation>
    <scope>NUCLEOTIDE SEQUENCE [LARGE SCALE GENOMIC DNA]</scope>
    <source>
        <strain evidence="1 2">DSM 27321</strain>
    </source>
</reference>
<keyword evidence="2" id="KW-1185">Reference proteome</keyword>
<dbReference type="EMBL" id="AZMV01000002">
    <property type="protein sequence ID" value="ETY71791.1"/>
    <property type="molecule type" value="Genomic_DNA"/>
</dbReference>
<gene>
    <name evidence="1" type="ORF">BMOU_0529</name>
</gene>
<evidence type="ECO:0000313" key="2">
    <source>
        <dbReference type="Proteomes" id="UP000019155"/>
    </source>
</evidence>
<organism evidence="1 2">
    <name type="scientific">Bifidobacterium moukalabense DSM 27321</name>
    <dbReference type="NCBI Taxonomy" id="1435051"/>
    <lineage>
        <taxon>Bacteria</taxon>
        <taxon>Bacillati</taxon>
        <taxon>Actinomycetota</taxon>
        <taxon>Actinomycetes</taxon>
        <taxon>Bifidobacteriales</taxon>
        <taxon>Bifidobacteriaceae</taxon>
        <taxon>Bifidobacterium</taxon>
    </lineage>
</organism>
<dbReference type="InterPro" id="IPR025534">
    <property type="entry name" value="DUF4420"/>
</dbReference>
<dbReference type="STRING" id="1435051.BMOU_0529"/>
<dbReference type="AlphaFoldDB" id="W4NBC9"/>
<dbReference type="PATRIC" id="fig|1435051.3.peg.521"/>
<accession>W4NBC9</accession>
<dbReference type="Pfam" id="PF14390">
    <property type="entry name" value="DUF4420"/>
    <property type="match status" value="1"/>
</dbReference>
<dbReference type="RefSeq" id="WP_034874621.1">
    <property type="nucleotide sequence ID" value="NZ_AZMV01000002.1"/>
</dbReference>
<proteinExistence type="predicted"/>
<sequence length="327" mass="36498">MRYRIDEIISFWREGLRYPGQTNRELDTSLQLPVVLGCTAEGLPYAMLLTDSRPKVPKRMEAIDVRVGKRSGAGPSEAWSLTFILQDQSLVHAFAEICLAFAERIAEASSKDAALRQIYVTVDQWQRLLKSGRDADVVRILRGAFGELASIFEISERTGKSIEDICASWTGPYERPQDFIFPDDGSAWEVKTVRPAAECIRISSPEQLDTSRYSISLIVVEMKENADGLTLPALVDALRGQSSDPSTVTGYIDDGLSKLGLSIYSGLVSQTTFEISRISVYAVRSDFPRMEAKDVPENVLDLTYSLNRGRIRPFMLHTGVFQIKDSE</sequence>
<comment type="caution">
    <text evidence="1">The sequence shown here is derived from an EMBL/GenBank/DDBJ whole genome shotgun (WGS) entry which is preliminary data.</text>
</comment>
<dbReference type="Proteomes" id="UP000019155">
    <property type="component" value="Unassembled WGS sequence"/>
</dbReference>
<dbReference type="eggNOG" id="ENOG5031YDE">
    <property type="taxonomic scope" value="Bacteria"/>
</dbReference>
<evidence type="ECO:0000313" key="1">
    <source>
        <dbReference type="EMBL" id="ETY71791.1"/>
    </source>
</evidence>
<name>W4NBC9_9BIFI</name>
<dbReference type="GeneID" id="97502824"/>
<evidence type="ECO:0008006" key="3">
    <source>
        <dbReference type="Google" id="ProtNLM"/>
    </source>
</evidence>
<dbReference type="OrthoDB" id="3239962at2"/>